<feature type="compositionally biased region" description="Polar residues" evidence="1">
    <location>
        <begin position="143"/>
        <end position="158"/>
    </location>
</feature>
<evidence type="ECO:0000256" key="2">
    <source>
        <dbReference type="SAM" id="SignalP"/>
    </source>
</evidence>
<reference evidence="3 4" key="1">
    <citation type="journal article" date="2018" name="IMA Fungus">
        <title>IMA Genome-F 9: Draft genome sequence of Annulohypoxylon stygium, Aspergillus mulundensis, Berkeleyomyces basicola (syn. Thielaviopsis basicola), Ceratocystis smalleyi, two Cercospora beticola strains, Coleophoma cylindrospora, Fusarium fracticaudum, Phialophora cf. hyalina, and Morchella septimelata.</title>
        <authorList>
            <person name="Wingfield B.D."/>
            <person name="Bills G.F."/>
            <person name="Dong Y."/>
            <person name="Huang W."/>
            <person name="Nel W.J."/>
            <person name="Swalarsk-Parry B.S."/>
            <person name="Vaghefi N."/>
            <person name="Wilken P.M."/>
            <person name="An Z."/>
            <person name="de Beer Z.W."/>
            <person name="De Vos L."/>
            <person name="Chen L."/>
            <person name="Duong T.A."/>
            <person name="Gao Y."/>
            <person name="Hammerbacher A."/>
            <person name="Kikkert J.R."/>
            <person name="Li Y."/>
            <person name="Li H."/>
            <person name="Li K."/>
            <person name="Li Q."/>
            <person name="Liu X."/>
            <person name="Ma X."/>
            <person name="Naidoo K."/>
            <person name="Pethybridge S.J."/>
            <person name="Sun J."/>
            <person name="Steenkamp E.T."/>
            <person name="van der Nest M.A."/>
            <person name="van Wyk S."/>
            <person name="Wingfield M.J."/>
            <person name="Xiong C."/>
            <person name="Yue Q."/>
            <person name="Zhang X."/>
        </authorList>
    </citation>
    <scope>NUCLEOTIDE SEQUENCE [LARGE SCALE GENOMIC DNA]</scope>
    <source>
        <strain evidence="3 4">DSM 5745</strain>
    </source>
</reference>
<name>A0A3D8S5P2_9EURO</name>
<feature type="region of interest" description="Disordered" evidence="1">
    <location>
        <begin position="103"/>
        <end position="158"/>
    </location>
</feature>
<comment type="caution">
    <text evidence="3">The sequence shown here is derived from an EMBL/GenBank/DDBJ whole genome shotgun (WGS) entry which is preliminary data.</text>
</comment>
<feature type="chain" id="PRO_5017779844" description="GPI anchored serine-threonine rich protein" evidence="2">
    <location>
        <begin position="18"/>
        <end position="221"/>
    </location>
</feature>
<keyword evidence="2" id="KW-0732">Signal</keyword>
<dbReference type="GeneID" id="38115562"/>
<feature type="compositionally biased region" description="Pro residues" evidence="1">
    <location>
        <begin position="105"/>
        <end position="119"/>
    </location>
</feature>
<evidence type="ECO:0000313" key="3">
    <source>
        <dbReference type="EMBL" id="RDW81635.1"/>
    </source>
</evidence>
<proteinExistence type="predicted"/>
<keyword evidence="4" id="KW-1185">Reference proteome</keyword>
<gene>
    <name evidence="3" type="ORF">DSM5745_05192</name>
</gene>
<dbReference type="AlphaFoldDB" id="A0A3D8S5P2"/>
<dbReference type="OrthoDB" id="5409186at2759"/>
<accession>A0A3D8S5P2</accession>
<organism evidence="3 4">
    <name type="scientific">Aspergillus mulundensis</name>
    <dbReference type="NCBI Taxonomy" id="1810919"/>
    <lineage>
        <taxon>Eukaryota</taxon>
        <taxon>Fungi</taxon>
        <taxon>Dikarya</taxon>
        <taxon>Ascomycota</taxon>
        <taxon>Pezizomycotina</taxon>
        <taxon>Eurotiomycetes</taxon>
        <taxon>Eurotiomycetidae</taxon>
        <taxon>Eurotiales</taxon>
        <taxon>Aspergillaceae</taxon>
        <taxon>Aspergillus</taxon>
        <taxon>Aspergillus subgen. Nidulantes</taxon>
    </lineage>
</organism>
<sequence>MIPLALLPPLLAGQTIAASEPVRLLERADSNNAFLPVTSQGCPPDWPTCGSSGICYNPEEGQTCCPGGTYACPSSTFCLLDPYCCPNDLTPEACADEYGLTLVPTKPPSEPTPFSPPRPSETESDSDSESETFGGDGPRPTGHPTSSDSANSSITLSPTPIPTSSVVLWPTSLSLIPTGSPSAEEEPAYTGAGWSWRLRGGELGAVAGALSAVVMGLSILL</sequence>
<protein>
    <recommendedName>
        <fullName evidence="5">GPI anchored serine-threonine rich protein</fullName>
    </recommendedName>
</protein>
<dbReference type="Proteomes" id="UP000256690">
    <property type="component" value="Unassembled WGS sequence"/>
</dbReference>
<dbReference type="EMBL" id="PVWQ01000005">
    <property type="protein sequence ID" value="RDW81635.1"/>
    <property type="molecule type" value="Genomic_DNA"/>
</dbReference>
<dbReference type="RefSeq" id="XP_026604688.1">
    <property type="nucleotide sequence ID" value="XM_026747208.1"/>
</dbReference>
<feature type="signal peptide" evidence="2">
    <location>
        <begin position="1"/>
        <end position="17"/>
    </location>
</feature>
<evidence type="ECO:0000313" key="4">
    <source>
        <dbReference type="Proteomes" id="UP000256690"/>
    </source>
</evidence>
<evidence type="ECO:0000256" key="1">
    <source>
        <dbReference type="SAM" id="MobiDB-lite"/>
    </source>
</evidence>
<evidence type="ECO:0008006" key="5">
    <source>
        <dbReference type="Google" id="ProtNLM"/>
    </source>
</evidence>